<reference evidence="2 3" key="1">
    <citation type="submission" date="2017-11" db="EMBL/GenBank/DDBJ databases">
        <title>De novo assembly and phasing of dikaryotic genomes from two isolates of Puccinia coronata f. sp. avenae, the causal agent of oat crown rust.</title>
        <authorList>
            <person name="Miller M.E."/>
            <person name="Zhang Y."/>
            <person name="Omidvar V."/>
            <person name="Sperschneider J."/>
            <person name="Schwessinger B."/>
            <person name="Raley C."/>
            <person name="Palmer J.M."/>
            <person name="Garnica D."/>
            <person name="Upadhyaya N."/>
            <person name="Rathjen J."/>
            <person name="Taylor J.M."/>
            <person name="Park R.F."/>
            <person name="Dodds P.N."/>
            <person name="Hirsch C.D."/>
            <person name="Kianian S.F."/>
            <person name="Figueroa M."/>
        </authorList>
    </citation>
    <scope>NUCLEOTIDE SEQUENCE [LARGE SCALE GENOMIC DNA]</scope>
    <source>
        <strain evidence="2">12NC29</strain>
    </source>
</reference>
<evidence type="ECO:0000313" key="3">
    <source>
        <dbReference type="Proteomes" id="UP000235388"/>
    </source>
</evidence>
<dbReference type="EMBL" id="PGCJ01000036">
    <property type="protein sequence ID" value="PLW55156.1"/>
    <property type="molecule type" value="Genomic_DNA"/>
</dbReference>
<name>A0A2N5VYV5_9BASI</name>
<organism evidence="2 3">
    <name type="scientific">Puccinia coronata f. sp. avenae</name>
    <dbReference type="NCBI Taxonomy" id="200324"/>
    <lineage>
        <taxon>Eukaryota</taxon>
        <taxon>Fungi</taxon>
        <taxon>Dikarya</taxon>
        <taxon>Basidiomycota</taxon>
        <taxon>Pucciniomycotina</taxon>
        <taxon>Pucciniomycetes</taxon>
        <taxon>Pucciniales</taxon>
        <taxon>Pucciniaceae</taxon>
        <taxon>Puccinia</taxon>
    </lineage>
</organism>
<proteinExistence type="predicted"/>
<protein>
    <submittedName>
        <fullName evidence="2">Uncharacterized protein</fullName>
    </submittedName>
</protein>
<dbReference type="PROSITE" id="PS51257">
    <property type="entry name" value="PROKAR_LIPOPROTEIN"/>
    <property type="match status" value="1"/>
</dbReference>
<keyword evidence="3" id="KW-1185">Reference proteome</keyword>
<dbReference type="Proteomes" id="UP000235388">
    <property type="component" value="Unassembled WGS sequence"/>
</dbReference>
<feature type="region of interest" description="Disordered" evidence="1">
    <location>
        <begin position="68"/>
        <end position="88"/>
    </location>
</feature>
<dbReference type="AlphaFoldDB" id="A0A2N5VYV5"/>
<comment type="caution">
    <text evidence="2">The sequence shown here is derived from an EMBL/GenBank/DDBJ whole genome shotgun (WGS) entry which is preliminary data.</text>
</comment>
<evidence type="ECO:0000313" key="2">
    <source>
        <dbReference type="EMBL" id="PLW55156.1"/>
    </source>
</evidence>
<accession>A0A2N5VYV5</accession>
<sequence length="88" mass="9305">MPHAVRTPTNGVRTAGSACGPAGQACWPCTPGTQGTLIRVPFGTLIRVPRVPFGTLIRVPNGTLIFRRANPRTPSPACRTPSARLQMA</sequence>
<evidence type="ECO:0000256" key="1">
    <source>
        <dbReference type="SAM" id="MobiDB-lite"/>
    </source>
</evidence>
<gene>
    <name evidence="2" type="ORF">PCANC_05264</name>
</gene>